<dbReference type="InterPro" id="IPR006175">
    <property type="entry name" value="YjgF/YER057c/UK114"/>
</dbReference>
<dbReference type="PANTHER" id="PTHR11803">
    <property type="entry name" value="2-IMINOBUTANOATE/2-IMINOPROPANOATE DEAMINASE RIDA"/>
    <property type="match status" value="1"/>
</dbReference>
<name>A0A4U6RYT0_BRAEL</name>
<dbReference type="PANTHER" id="PTHR11803:SF39">
    <property type="entry name" value="2-IMINOBUTANOATE_2-IMINOPROPANOATE DEAMINASE"/>
    <property type="match status" value="1"/>
</dbReference>
<dbReference type="GO" id="GO:0005829">
    <property type="term" value="C:cytosol"/>
    <property type="evidence" value="ECO:0007669"/>
    <property type="project" value="TreeGrafter"/>
</dbReference>
<dbReference type="CDD" id="cd00448">
    <property type="entry name" value="YjgF_YER057c_UK114_family"/>
    <property type="match status" value="1"/>
</dbReference>
<dbReference type="Pfam" id="PF01042">
    <property type="entry name" value="Ribonuc_L-PSP"/>
    <property type="match status" value="1"/>
</dbReference>
<sequence>MPVMKRKVVRVEPISSWLERWKAPASPVTRAGNMVFVSGLPPFDPATGEFAAGASMERQSELVMEQLKQCLEAAGATLDNVMKCNVFCTSAKHFTTFNAVYARYFPHQPPARIFVCIPEWTGPFDVEIDCIAMV</sequence>
<dbReference type="Gene3D" id="3.30.1330.40">
    <property type="entry name" value="RutC-like"/>
    <property type="match status" value="1"/>
</dbReference>
<comment type="caution">
    <text evidence="1">The sequence shown here is derived from an EMBL/GenBank/DDBJ whole genome shotgun (WGS) entry which is preliminary data.</text>
</comment>
<dbReference type="Proteomes" id="UP000305095">
    <property type="component" value="Unassembled WGS sequence"/>
</dbReference>
<accession>A0A4U6RYT0</accession>
<proteinExistence type="predicted"/>
<dbReference type="SUPFAM" id="SSF55298">
    <property type="entry name" value="YjgF-like"/>
    <property type="match status" value="1"/>
</dbReference>
<evidence type="ECO:0000313" key="2">
    <source>
        <dbReference type="Proteomes" id="UP000305095"/>
    </source>
</evidence>
<organism evidence="1 2">
    <name type="scientific">Bradyrhizobium elkanii</name>
    <dbReference type="NCBI Taxonomy" id="29448"/>
    <lineage>
        <taxon>Bacteria</taxon>
        <taxon>Pseudomonadati</taxon>
        <taxon>Pseudomonadota</taxon>
        <taxon>Alphaproteobacteria</taxon>
        <taxon>Hyphomicrobiales</taxon>
        <taxon>Nitrobacteraceae</taxon>
        <taxon>Bradyrhizobium</taxon>
    </lineage>
</organism>
<dbReference type="EMBL" id="SZZP01000012">
    <property type="protein sequence ID" value="TKV79503.1"/>
    <property type="molecule type" value="Genomic_DNA"/>
</dbReference>
<gene>
    <name evidence="1" type="ORF">FDV58_20180</name>
</gene>
<dbReference type="AlphaFoldDB" id="A0A4U6RYT0"/>
<protein>
    <submittedName>
        <fullName evidence="1">RidA family protein</fullName>
    </submittedName>
</protein>
<dbReference type="InterPro" id="IPR035959">
    <property type="entry name" value="RutC-like_sf"/>
</dbReference>
<dbReference type="GO" id="GO:0019239">
    <property type="term" value="F:deaminase activity"/>
    <property type="evidence" value="ECO:0007669"/>
    <property type="project" value="TreeGrafter"/>
</dbReference>
<reference evidence="1 2" key="1">
    <citation type="submission" date="2019-05" db="EMBL/GenBank/DDBJ databases">
        <title>Draft Genome of Bradyrhizobium elkanii strain SEMIA 938, Used in Commercial Inoculants for Lupinus spp. in Brazil.</title>
        <authorList>
            <person name="Hungria M."/>
            <person name="Delamuta J.R.M."/>
            <person name="Ribeiro R.A."/>
            <person name="Nogueira M.A."/>
        </authorList>
    </citation>
    <scope>NUCLEOTIDE SEQUENCE [LARGE SCALE GENOMIC DNA]</scope>
    <source>
        <strain evidence="1 2">Semia 938</strain>
    </source>
</reference>
<evidence type="ECO:0000313" key="1">
    <source>
        <dbReference type="EMBL" id="TKV79503.1"/>
    </source>
</evidence>